<sequence>MNKTQEIQYLGLMLTATTLADVERLAWARNVLWLFVR</sequence>
<proteinExistence type="predicted"/>
<dbReference type="AlphaFoldDB" id="A0A0F9G3Z3"/>
<gene>
    <name evidence="1" type="ORF">LCGC14_1874530</name>
</gene>
<reference evidence="1" key="1">
    <citation type="journal article" date="2015" name="Nature">
        <title>Complex archaea that bridge the gap between prokaryotes and eukaryotes.</title>
        <authorList>
            <person name="Spang A."/>
            <person name="Saw J.H."/>
            <person name="Jorgensen S.L."/>
            <person name="Zaremba-Niedzwiedzka K."/>
            <person name="Martijn J."/>
            <person name="Lind A.E."/>
            <person name="van Eijk R."/>
            <person name="Schleper C."/>
            <person name="Guy L."/>
            <person name="Ettema T.J."/>
        </authorList>
    </citation>
    <scope>NUCLEOTIDE SEQUENCE</scope>
</reference>
<evidence type="ECO:0000313" key="1">
    <source>
        <dbReference type="EMBL" id="KKL93454.1"/>
    </source>
</evidence>
<name>A0A0F9G3Z3_9ZZZZ</name>
<accession>A0A0F9G3Z3</accession>
<protein>
    <submittedName>
        <fullName evidence="1">Uncharacterized protein</fullName>
    </submittedName>
</protein>
<comment type="caution">
    <text evidence="1">The sequence shown here is derived from an EMBL/GenBank/DDBJ whole genome shotgun (WGS) entry which is preliminary data.</text>
</comment>
<organism evidence="1">
    <name type="scientific">marine sediment metagenome</name>
    <dbReference type="NCBI Taxonomy" id="412755"/>
    <lineage>
        <taxon>unclassified sequences</taxon>
        <taxon>metagenomes</taxon>
        <taxon>ecological metagenomes</taxon>
    </lineage>
</organism>
<dbReference type="EMBL" id="LAZR01019183">
    <property type="protein sequence ID" value="KKL93454.1"/>
    <property type="molecule type" value="Genomic_DNA"/>
</dbReference>